<protein>
    <submittedName>
        <fullName evidence="2">Uncharacterized protein</fullName>
    </submittedName>
</protein>
<reference evidence="2 3" key="1">
    <citation type="submission" date="2017-09" db="EMBL/GenBank/DDBJ databases">
        <authorList>
            <person name="Ehlers B."/>
            <person name="Leendertz F.H."/>
        </authorList>
    </citation>
    <scope>NUCLEOTIDE SEQUENCE [LARGE SCALE GENOMIC DNA]</scope>
    <source>
        <strain evidence="2 3">CGMCC 4.7095</strain>
    </source>
</reference>
<organism evidence="2 3">
    <name type="scientific">Streptomyces zhaozhouensis</name>
    <dbReference type="NCBI Taxonomy" id="1300267"/>
    <lineage>
        <taxon>Bacteria</taxon>
        <taxon>Bacillati</taxon>
        <taxon>Actinomycetota</taxon>
        <taxon>Actinomycetes</taxon>
        <taxon>Kitasatosporales</taxon>
        <taxon>Streptomycetaceae</taxon>
        <taxon>Streptomyces</taxon>
    </lineage>
</organism>
<sequence>MPQLTPRERTERLAELGVTVELFENAFTYAAAEARRDSLLDAPSMPGTTFWSRTNRYLAEQLIDPKITTPHWKHTRRDNILRVIHPAGSHAITAISGEGDVGVPEPKKRVRTKNPKGRVMAKLVQENKAHASPNEQLAIASRDELLFGAELDSMPTWILLYRRTEDGPIKAEVSLPVEMEGKYVDRWHERIPLFLPDIDPGINVSLLDNPGSDTPHVDVPVQRRREEG</sequence>
<name>A0A286E8D0_9ACTN</name>
<proteinExistence type="predicted"/>
<accession>A0A286E8D0</accession>
<evidence type="ECO:0000313" key="3">
    <source>
        <dbReference type="Proteomes" id="UP000219072"/>
    </source>
</evidence>
<dbReference type="OrthoDB" id="3422162at2"/>
<dbReference type="EMBL" id="OCNE01000028">
    <property type="protein sequence ID" value="SOD67114.1"/>
    <property type="molecule type" value="Genomic_DNA"/>
</dbReference>
<evidence type="ECO:0000256" key="1">
    <source>
        <dbReference type="SAM" id="MobiDB-lite"/>
    </source>
</evidence>
<dbReference type="AlphaFoldDB" id="A0A286E8D0"/>
<dbReference type="RefSeq" id="WP_097233914.1">
    <property type="nucleotide sequence ID" value="NZ_OCNE01000028.1"/>
</dbReference>
<feature type="region of interest" description="Disordered" evidence="1">
    <location>
        <begin position="206"/>
        <end position="228"/>
    </location>
</feature>
<gene>
    <name evidence="2" type="ORF">SAMN06297387_12871</name>
</gene>
<dbReference type="Proteomes" id="UP000219072">
    <property type="component" value="Unassembled WGS sequence"/>
</dbReference>
<evidence type="ECO:0000313" key="2">
    <source>
        <dbReference type="EMBL" id="SOD67114.1"/>
    </source>
</evidence>
<keyword evidence="3" id="KW-1185">Reference proteome</keyword>